<dbReference type="HOGENOM" id="CLU_032609_2_0_1"/>
<organism evidence="2 3">
    <name type="scientific">Oryza rufipogon</name>
    <name type="common">Brownbeard rice</name>
    <name type="synonym">Asian wild rice</name>
    <dbReference type="NCBI Taxonomy" id="4529"/>
    <lineage>
        <taxon>Eukaryota</taxon>
        <taxon>Viridiplantae</taxon>
        <taxon>Streptophyta</taxon>
        <taxon>Embryophyta</taxon>
        <taxon>Tracheophyta</taxon>
        <taxon>Spermatophyta</taxon>
        <taxon>Magnoliopsida</taxon>
        <taxon>Liliopsida</taxon>
        <taxon>Poales</taxon>
        <taxon>Poaceae</taxon>
        <taxon>BOP clade</taxon>
        <taxon>Oryzoideae</taxon>
        <taxon>Oryzeae</taxon>
        <taxon>Oryzinae</taxon>
        <taxon>Oryza</taxon>
    </lineage>
</organism>
<feature type="domain" description="F-box" evidence="1">
    <location>
        <begin position="15"/>
        <end position="55"/>
    </location>
</feature>
<dbReference type="SMART" id="SM00256">
    <property type="entry name" value="FBOX"/>
    <property type="match status" value="1"/>
</dbReference>
<dbReference type="Gramene" id="ORUFI03G18000.1">
    <property type="protein sequence ID" value="ORUFI03G18000.1"/>
    <property type="gene ID" value="ORUFI03G18000"/>
</dbReference>
<proteinExistence type="predicted"/>
<dbReference type="AlphaFoldDB" id="A0A0E0NV20"/>
<dbReference type="Gene3D" id="1.20.1280.50">
    <property type="match status" value="1"/>
</dbReference>
<evidence type="ECO:0000259" key="1">
    <source>
        <dbReference type="SMART" id="SM00256"/>
    </source>
</evidence>
<accession>A0A0E0NV20</accession>
<evidence type="ECO:0000313" key="2">
    <source>
        <dbReference type="EnsemblPlants" id="ORUFI03G18000.1"/>
    </source>
</evidence>
<dbReference type="SUPFAM" id="SSF81383">
    <property type="entry name" value="F-box domain"/>
    <property type="match status" value="1"/>
</dbReference>
<evidence type="ECO:0000313" key="3">
    <source>
        <dbReference type="Proteomes" id="UP000008022"/>
    </source>
</evidence>
<dbReference type="Pfam" id="PF08268">
    <property type="entry name" value="FBA_3"/>
    <property type="match status" value="1"/>
</dbReference>
<dbReference type="Pfam" id="PF00646">
    <property type="entry name" value="F-box"/>
    <property type="match status" value="1"/>
</dbReference>
<dbReference type="PANTHER" id="PTHR31672:SF2">
    <property type="entry name" value="F-BOX DOMAIN-CONTAINING PROTEIN"/>
    <property type="match status" value="1"/>
</dbReference>
<dbReference type="PANTHER" id="PTHR31672">
    <property type="entry name" value="BNACNNG10540D PROTEIN"/>
    <property type="match status" value="1"/>
</dbReference>
<reference evidence="2" key="2">
    <citation type="submission" date="2015-06" db="UniProtKB">
        <authorList>
            <consortium name="EnsemblPlants"/>
        </authorList>
    </citation>
    <scope>IDENTIFICATION</scope>
</reference>
<dbReference type="Proteomes" id="UP000008022">
    <property type="component" value="Unassembled WGS sequence"/>
</dbReference>
<dbReference type="InterPro" id="IPR050796">
    <property type="entry name" value="SCF_F-box_component"/>
</dbReference>
<sequence length="422" mass="45165">MAPPPPPCERRPVSLSDDMVAEILLLVPANSVGRLAAVCKQWRRVAADPTFLAARERRAPPLQLLRVSRRPSDSNGRQYDDAELSVVVPAPLISGGAEGEEARRPLARYTASFPGGYTHCTLLASCDGLLLFADHRRRLRVICDPTTRRWSGLPPHLSSAALGFYLHRPSGEYRVLSKGPDPSRKHSSSYFVISAGGGGEPRRLGGATADQLVERHPCSHLGHVAAGGKLYWMGDLVEAGRHPHLNPYAPAKLVAFDTVSEAFRLVAPSPETAANNGDDDDVLMFELDGALAVLKGGAMSTLKLWVLDDDVGGGGGGDAGEQWAPVWECKYSCMLPVSTPASVAVWDDDGGGGDDAGGATFTRRRITLYGVDETAARGRALHVFACGARNGGLLQVAFRENTVAHAFFKMHPSPAVRTFGFL</sequence>
<dbReference type="InterPro" id="IPR036047">
    <property type="entry name" value="F-box-like_dom_sf"/>
</dbReference>
<reference evidence="3" key="1">
    <citation type="submission" date="2013-06" db="EMBL/GenBank/DDBJ databases">
        <authorList>
            <person name="Zhao Q."/>
        </authorList>
    </citation>
    <scope>NUCLEOTIDE SEQUENCE</scope>
    <source>
        <strain evidence="3">cv. W1943</strain>
    </source>
</reference>
<dbReference type="EnsemblPlants" id="ORUFI03G18000.1">
    <property type="protein sequence ID" value="ORUFI03G18000.1"/>
    <property type="gene ID" value="ORUFI03G18000"/>
</dbReference>
<dbReference type="InterPro" id="IPR001810">
    <property type="entry name" value="F-box_dom"/>
</dbReference>
<protein>
    <recommendedName>
        <fullName evidence="1">F-box domain-containing protein</fullName>
    </recommendedName>
</protein>
<dbReference type="OMA" id="WECKYSC"/>
<name>A0A0E0NV20_ORYRU</name>
<keyword evidence="3" id="KW-1185">Reference proteome</keyword>
<dbReference type="InterPro" id="IPR013187">
    <property type="entry name" value="F-box-assoc_dom_typ3"/>
</dbReference>